<evidence type="ECO:0000313" key="6">
    <source>
        <dbReference type="Proteomes" id="UP000057043"/>
    </source>
</evidence>
<accession>A0A117MD04</accession>
<feature type="domain" description="Double Cache" evidence="2">
    <location>
        <begin position="300"/>
        <end position="391"/>
    </location>
</feature>
<reference evidence="5 6" key="2">
    <citation type="journal article" date="2015" name="MBio">
        <title>Genome-Resolved Metagenomic Analysis Reveals Roles for Candidate Phyla and Other Microbial Community Members in Biogeochemical Transformations in Oil Reservoirs.</title>
        <authorList>
            <person name="Hu P."/>
            <person name="Tom L."/>
            <person name="Singh A."/>
            <person name="Thomas B.C."/>
            <person name="Baker B.J."/>
            <person name="Piceno Y.M."/>
            <person name="Andersen G.L."/>
            <person name="Banfield J.F."/>
        </authorList>
    </citation>
    <scope>NUCLEOTIDE SEQUENCE [LARGE SCALE GENOMIC DNA]</scope>
    <source>
        <strain evidence="3">57_489</strain>
    </source>
</reference>
<dbReference type="SUPFAM" id="SSF53850">
    <property type="entry name" value="Periplasmic binding protein-like II"/>
    <property type="match status" value="1"/>
</dbReference>
<evidence type="ECO:0000259" key="1">
    <source>
        <dbReference type="Pfam" id="PF00497"/>
    </source>
</evidence>
<dbReference type="PANTHER" id="PTHR38834">
    <property type="entry name" value="PERIPLASMIC SUBSTRATE BINDING PROTEIN FAMILY 3"/>
    <property type="match status" value="1"/>
</dbReference>
<dbReference type="PATRIC" id="fig|301375.6.peg.355"/>
<dbReference type="EMBL" id="LGHB01000003">
    <property type="protein sequence ID" value="KUK97284.1"/>
    <property type="molecule type" value="Genomic_DNA"/>
</dbReference>
<dbReference type="PANTHER" id="PTHR38834:SF3">
    <property type="entry name" value="SOLUTE-BINDING PROTEIN FAMILY 3_N-TERMINAL DOMAIN-CONTAINING PROTEIN"/>
    <property type="match status" value="1"/>
</dbReference>
<dbReference type="Proteomes" id="UP000053961">
    <property type="component" value="Unassembled WGS sequence"/>
</dbReference>
<reference evidence="4" key="1">
    <citation type="journal article" date="2015" name="MBio">
        <title>Genome-resolved metagenomic analysis reveals roles for candidate phyla and other microbial community members in biogeochemical transformations in oil reservoirs.</title>
        <authorList>
            <person name="Hu P."/>
            <person name="Tom L."/>
            <person name="Singh A."/>
            <person name="Thomas B.C."/>
            <person name="Baker B.J."/>
            <person name="Piceno Y.M."/>
            <person name="Andersen G.L."/>
            <person name="Banfield J.F."/>
        </authorList>
    </citation>
    <scope>NUCLEOTIDE SEQUENCE [LARGE SCALE GENOMIC DNA]</scope>
    <source>
        <strain evidence="4">56_747</strain>
    </source>
</reference>
<dbReference type="InterPro" id="IPR004010">
    <property type="entry name" value="Double_Cache_2"/>
</dbReference>
<proteinExistence type="predicted"/>
<evidence type="ECO:0000313" key="4">
    <source>
        <dbReference type="EMBL" id="KUK97284.1"/>
    </source>
</evidence>
<gene>
    <name evidence="3" type="ORF">XD72_1456</name>
    <name evidence="4" type="ORF">XE07_0439</name>
</gene>
<comment type="caution">
    <text evidence="4">The sequence shown here is derived from an EMBL/GenBank/DDBJ whole genome shotgun (WGS) entry which is preliminary data.</text>
</comment>
<dbReference type="Pfam" id="PF08269">
    <property type="entry name" value="dCache_2"/>
    <property type="match status" value="1"/>
</dbReference>
<dbReference type="Gene3D" id="3.30.450.20">
    <property type="entry name" value="PAS domain"/>
    <property type="match status" value="1"/>
</dbReference>
<dbReference type="Pfam" id="PF00497">
    <property type="entry name" value="SBP_bac_3"/>
    <property type="match status" value="1"/>
</dbReference>
<evidence type="ECO:0000313" key="3">
    <source>
        <dbReference type="EMBL" id="KUK44132.1"/>
    </source>
</evidence>
<evidence type="ECO:0000313" key="5">
    <source>
        <dbReference type="Proteomes" id="UP000053961"/>
    </source>
</evidence>
<sequence length="392" mass="42958">MALGAVLSNSVALAEVASAEDLVFITEQFPPFSFEEGGMVQGISVDLLEVALNWMGFDLNRSEILLLPWGEGYERALKENGTVLFSTVRLSEREESFRWAGPIITIKDVLVARKEMGIEINSPEDISKYRTGAVEDDSTLIRLLGLGVREEDLVIEEEAGALVEMLANGSIDLLAYEEISTFDQLEKLGADTSDYEVVRVLGVYDLYYAFNVNVSASLVQAFHDGLKEATKVGDDGVSDYQRILYSHLPVRYSEESVSEARVVELVALTASDLEEDAPATLAEIDSGEPPYRNEDTPDLYVFVYDTKVNLAADAGNPGLSGRNMSGKTDVSGRAFRDELIAGALADGTGWVDYIWTNPAVGDLYYKTTYYTLVTGSDGVEYVVCAGRYKEEA</sequence>
<name>A0A117MD04_9EURY</name>
<dbReference type="AlphaFoldDB" id="A0A117MD04"/>
<dbReference type="InterPro" id="IPR001638">
    <property type="entry name" value="Solute-binding_3/MltF_N"/>
</dbReference>
<feature type="domain" description="Solute-binding protein family 3/N-terminal" evidence="1">
    <location>
        <begin position="24"/>
        <end position="172"/>
    </location>
</feature>
<dbReference type="EMBL" id="LGFT01000033">
    <property type="protein sequence ID" value="KUK44132.1"/>
    <property type="molecule type" value="Genomic_DNA"/>
</dbReference>
<dbReference type="Proteomes" id="UP000057043">
    <property type="component" value="Unassembled WGS sequence"/>
</dbReference>
<evidence type="ECO:0000259" key="2">
    <source>
        <dbReference type="Pfam" id="PF08269"/>
    </source>
</evidence>
<organism evidence="4 5">
    <name type="scientific">Methanothrix harundinacea</name>
    <dbReference type="NCBI Taxonomy" id="301375"/>
    <lineage>
        <taxon>Archaea</taxon>
        <taxon>Methanobacteriati</taxon>
        <taxon>Methanobacteriota</taxon>
        <taxon>Stenosarchaea group</taxon>
        <taxon>Methanomicrobia</taxon>
        <taxon>Methanotrichales</taxon>
        <taxon>Methanotrichaceae</taxon>
        <taxon>Methanothrix</taxon>
    </lineage>
</organism>
<protein>
    <submittedName>
        <fullName evidence="4">Putative cache sensor protein</fullName>
    </submittedName>
</protein>
<dbReference type="Gene3D" id="3.40.190.10">
    <property type="entry name" value="Periplasmic binding protein-like II"/>
    <property type="match status" value="2"/>
</dbReference>